<sequence length="176" mass="19606">MYISFQLALVAKRIQPLPPVTYQLLSARLALKLIDTRCRQQAWQPQEPRSAAALLVDVVGVLRTLVPVAFYSGLGPLDAAAMPTELSCDNGTVLVVDSPLERGVAYSSPTDHPEKLTSERLEDDRSSRDGERETERQTCRECNWGVREKHGKENDLAVAQADHLPSAPSNVMQWRR</sequence>
<feature type="region of interest" description="Disordered" evidence="1">
    <location>
        <begin position="104"/>
        <end position="138"/>
    </location>
</feature>
<proteinExistence type="predicted"/>
<evidence type="ECO:0000313" key="3">
    <source>
        <dbReference type="Proteomes" id="UP000314294"/>
    </source>
</evidence>
<keyword evidence="3" id="KW-1185">Reference proteome</keyword>
<organism evidence="2 3">
    <name type="scientific">Liparis tanakae</name>
    <name type="common">Tanaka's snailfish</name>
    <dbReference type="NCBI Taxonomy" id="230148"/>
    <lineage>
        <taxon>Eukaryota</taxon>
        <taxon>Metazoa</taxon>
        <taxon>Chordata</taxon>
        <taxon>Craniata</taxon>
        <taxon>Vertebrata</taxon>
        <taxon>Euteleostomi</taxon>
        <taxon>Actinopterygii</taxon>
        <taxon>Neopterygii</taxon>
        <taxon>Teleostei</taxon>
        <taxon>Neoteleostei</taxon>
        <taxon>Acanthomorphata</taxon>
        <taxon>Eupercaria</taxon>
        <taxon>Perciformes</taxon>
        <taxon>Cottioidei</taxon>
        <taxon>Cottales</taxon>
        <taxon>Liparidae</taxon>
        <taxon>Liparis</taxon>
    </lineage>
</organism>
<name>A0A4Z2G801_9TELE</name>
<evidence type="ECO:0000256" key="1">
    <source>
        <dbReference type="SAM" id="MobiDB-lite"/>
    </source>
</evidence>
<protein>
    <submittedName>
        <fullName evidence="2">Uncharacterized protein</fullName>
    </submittedName>
</protein>
<dbReference type="AlphaFoldDB" id="A0A4Z2G801"/>
<reference evidence="2 3" key="1">
    <citation type="submission" date="2019-03" db="EMBL/GenBank/DDBJ databases">
        <title>First draft genome of Liparis tanakae, snailfish: a comprehensive survey of snailfish specific genes.</title>
        <authorList>
            <person name="Kim W."/>
            <person name="Song I."/>
            <person name="Jeong J.-H."/>
            <person name="Kim D."/>
            <person name="Kim S."/>
            <person name="Ryu S."/>
            <person name="Song J.Y."/>
            <person name="Lee S.K."/>
        </authorList>
    </citation>
    <scope>NUCLEOTIDE SEQUENCE [LARGE SCALE GENOMIC DNA]</scope>
    <source>
        <tissue evidence="2">Muscle</tissue>
    </source>
</reference>
<feature type="compositionally biased region" description="Basic and acidic residues" evidence="1">
    <location>
        <begin position="111"/>
        <end position="138"/>
    </location>
</feature>
<accession>A0A4Z2G801</accession>
<dbReference type="EMBL" id="SRLO01000645">
    <property type="protein sequence ID" value="TNN49696.1"/>
    <property type="molecule type" value="Genomic_DNA"/>
</dbReference>
<comment type="caution">
    <text evidence="2">The sequence shown here is derived from an EMBL/GenBank/DDBJ whole genome shotgun (WGS) entry which is preliminary data.</text>
</comment>
<dbReference type="Proteomes" id="UP000314294">
    <property type="component" value="Unassembled WGS sequence"/>
</dbReference>
<evidence type="ECO:0000313" key="2">
    <source>
        <dbReference type="EMBL" id="TNN49696.1"/>
    </source>
</evidence>
<gene>
    <name evidence="2" type="ORF">EYF80_040101</name>
</gene>